<evidence type="ECO:0000313" key="16">
    <source>
        <dbReference type="Proteomes" id="UP001479290"/>
    </source>
</evidence>
<evidence type="ECO:0000256" key="2">
    <source>
        <dbReference type="ARBA" id="ARBA00001946"/>
    </source>
</evidence>
<evidence type="ECO:0000256" key="4">
    <source>
        <dbReference type="ARBA" id="ARBA00017870"/>
    </source>
</evidence>
<keyword evidence="8" id="KW-0378">Hydrolase</keyword>
<dbReference type="Pfam" id="PF03372">
    <property type="entry name" value="Exo_endo_phos"/>
    <property type="match status" value="1"/>
</dbReference>
<evidence type="ECO:0000256" key="1">
    <source>
        <dbReference type="ARBA" id="ARBA00001936"/>
    </source>
</evidence>
<dbReference type="InterPro" id="IPR051547">
    <property type="entry name" value="TDP2-like"/>
</dbReference>
<dbReference type="GO" id="GO:0016605">
    <property type="term" value="C:PML body"/>
    <property type="evidence" value="ECO:0007669"/>
    <property type="project" value="UniProtKB-SubCell"/>
</dbReference>
<dbReference type="GO" id="GO:0006302">
    <property type="term" value="P:double-strand break repair"/>
    <property type="evidence" value="ECO:0007669"/>
    <property type="project" value="TreeGrafter"/>
</dbReference>
<accession>A0AAW1ZHC2</accession>
<evidence type="ECO:0000259" key="14">
    <source>
        <dbReference type="Pfam" id="PF03372"/>
    </source>
</evidence>
<keyword evidence="7" id="KW-0227">DNA damage</keyword>
<dbReference type="Proteomes" id="UP001479290">
    <property type="component" value="Unassembled WGS sequence"/>
</dbReference>
<evidence type="ECO:0000256" key="5">
    <source>
        <dbReference type="ARBA" id="ARBA00022722"/>
    </source>
</evidence>
<dbReference type="FunFam" id="3.60.10.10:FF:000024">
    <property type="entry name" value="Tyrosyl-DNA phosphodiesterase 2"/>
    <property type="match status" value="1"/>
</dbReference>
<evidence type="ECO:0000256" key="9">
    <source>
        <dbReference type="ARBA" id="ARBA00022842"/>
    </source>
</evidence>
<keyword evidence="6" id="KW-0479">Metal-binding</keyword>
<proteinExistence type="predicted"/>
<keyword evidence="11" id="KW-0539">Nucleus</keyword>
<evidence type="ECO:0000256" key="7">
    <source>
        <dbReference type="ARBA" id="ARBA00022763"/>
    </source>
</evidence>
<evidence type="ECO:0000313" key="15">
    <source>
        <dbReference type="EMBL" id="KAK9960886.1"/>
    </source>
</evidence>
<dbReference type="InterPro" id="IPR036691">
    <property type="entry name" value="Endo/exonu/phosph_ase_sf"/>
</dbReference>
<evidence type="ECO:0000256" key="3">
    <source>
        <dbReference type="ARBA" id="ARBA00004322"/>
    </source>
</evidence>
<feature type="compositionally biased region" description="Low complexity" evidence="13">
    <location>
        <begin position="124"/>
        <end position="166"/>
    </location>
</feature>
<feature type="region of interest" description="Disordered" evidence="13">
    <location>
        <begin position="66"/>
        <end position="166"/>
    </location>
</feature>
<dbReference type="SUPFAM" id="SSF56219">
    <property type="entry name" value="DNase I-like"/>
    <property type="match status" value="1"/>
</dbReference>
<comment type="cofactor">
    <cofactor evidence="2">
        <name>Mg(2+)</name>
        <dbReference type="ChEBI" id="CHEBI:18420"/>
    </cofactor>
</comment>
<protein>
    <recommendedName>
        <fullName evidence="4">Tyrosyl-DNA phosphodiesterase 2</fullName>
    </recommendedName>
    <alternativeName>
        <fullName evidence="12">5'-tyrosyl-DNA phosphodiesterase</fullName>
    </alternativeName>
</protein>
<gene>
    <name evidence="15" type="ORF">ABG768_008720</name>
</gene>
<keyword evidence="9" id="KW-0460">Magnesium</keyword>
<dbReference type="GO" id="GO:0004518">
    <property type="term" value="F:nuclease activity"/>
    <property type="evidence" value="ECO:0007669"/>
    <property type="project" value="UniProtKB-KW"/>
</dbReference>
<evidence type="ECO:0000256" key="8">
    <source>
        <dbReference type="ARBA" id="ARBA00022801"/>
    </source>
</evidence>
<evidence type="ECO:0000256" key="12">
    <source>
        <dbReference type="ARBA" id="ARBA00031304"/>
    </source>
</evidence>
<dbReference type="GO" id="GO:0070260">
    <property type="term" value="F:5'-tyrosyl-DNA phosphodiesterase activity"/>
    <property type="evidence" value="ECO:0007669"/>
    <property type="project" value="TreeGrafter"/>
</dbReference>
<dbReference type="PANTHER" id="PTHR15822:SF4">
    <property type="entry name" value="TYROSYL-DNA PHOSPHODIESTERASE 2"/>
    <property type="match status" value="1"/>
</dbReference>
<feature type="domain" description="Endonuclease/exonuclease/phosphatase" evidence="14">
    <location>
        <begin position="203"/>
        <end position="437"/>
    </location>
</feature>
<comment type="cofactor">
    <cofactor evidence="1">
        <name>Mn(2+)</name>
        <dbReference type="ChEBI" id="CHEBI:29035"/>
    </cofactor>
</comment>
<comment type="caution">
    <text evidence="15">The sequence shown here is derived from an EMBL/GenBank/DDBJ whole genome shotgun (WGS) entry which is preliminary data.</text>
</comment>
<organism evidence="15 16">
    <name type="scientific">Culter alburnus</name>
    <name type="common">Topmouth culter</name>
    <dbReference type="NCBI Taxonomy" id="194366"/>
    <lineage>
        <taxon>Eukaryota</taxon>
        <taxon>Metazoa</taxon>
        <taxon>Chordata</taxon>
        <taxon>Craniata</taxon>
        <taxon>Vertebrata</taxon>
        <taxon>Euteleostomi</taxon>
        <taxon>Actinopterygii</taxon>
        <taxon>Neopterygii</taxon>
        <taxon>Teleostei</taxon>
        <taxon>Ostariophysi</taxon>
        <taxon>Cypriniformes</taxon>
        <taxon>Xenocyprididae</taxon>
        <taxon>Xenocypridinae</taxon>
        <taxon>Culter</taxon>
    </lineage>
</organism>
<dbReference type="AlphaFoldDB" id="A0AAW1ZHC2"/>
<sequence length="456" mass="50949">MDEPPCSPGHTCSGEPRVGCNDTAPCLVDNKVEGKTGKKNKKHKKRQSAACQMKAGGECARVTVEELSPPSQHLPECLEKRSAGSKQKKNTCKTRNQSISPVTSPASSSHRQKAQSAQETSARSTCDQSTQTDSSQLQSVQTQSTQTTPIQEVQSPSTESKSTQTKQSSFSLKQAYWENSFTDQSADQQKTQSSTKSSYLTVISWNIDGLDSDNVFNRLKGLLSLLGKHHADVVLLQELIPPSLKILQNIMNDYQFLQASDEDYFTGILIRKDRVQFLQSNIVKYPTTEMGRNLLIANVSFLGHPLCIMTSHLESCKTGSQERLNQLRRVWKWMKEAPGDHSVIFGGDTNLRDWEVKKLGGLPDGISDVWEMLGKPEESRYTWDTSINDNNEIPNSIRLRFDRIFIRTAADGAKLRPESMTLIGLEKLKCDYFISDHWGILCTFIFGASEEQSVTD</sequence>
<feature type="region of interest" description="Disordered" evidence="13">
    <location>
        <begin position="32"/>
        <end position="52"/>
    </location>
</feature>
<dbReference type="GO" id="GO:0046872">
    <property type="term" value="F:metal ion binding"/>
    <property type="evidence" value="ECO:0007669"/>
    <property type="project" value="UniProtKB-KW"/>
</dbReference>
<comment type="subcellular location">
    <subcellularLocation>
        <location evidence="3">Nucleus</location>
        <location evidence="3">PML body</location>
    </subcellularLocation>
</comment>
<dbReference type="InterPro" id="IPR005135">
    <property type="entry name" value="Endo/exonuclease/phosphatase"/>
</dbReference>
<dbReference type="CDD" id="cd09080">
    <property type="entry name" value="TDP2"/>
    <property type="match status" value="1"/>
</dbReference>
<dbReference type="GO" id="GO:0005737">
    <property type="term" value="C:cytoplasm"/>
    <property type="evidence" value="ECO:0007669"/>
    <property type="project" value="TreeGrafter"/>
</dbReference>
<feature type="compositionally biased region" description="Polar residues" evidence="13">
    <location>
        <begin position="114"/>
        <end position="123"/>
    </location>
</feature>
<dbReference type="Gene3D" id="3.60.10.10">
    <property type="entry name" value="Endonuclease/exonuclease/phosphatase"/>
    <property type="match status" value="1"/>
</dbReference>
<reference evidence="15 16" key="1">
    <citation type="submission" date="2024-05" db="EMBL/GenBank/DDBJ databases">
        <title>A high-quality chromosomal-level genome assembly of Topmouth culter (Culter alburnus).</title>
        <authorList>
            <person name="Zhao H."/>
        </authorList>
    </citation>
    <scope>NUCLEOTIDE SEQUENCE [LARGE SCALE GENOMIC DNA]</scope>
    <source>
        <strain evidence="15">CATC2023</strain>
        <tissue evidence="15">Muscle</tissue>
    </source>
</reference>
<keyword evidence="5" id="KW-0540">Nuclease</keyword>
<feature type="compositionally biased region" description="Low complexity" evidence="13">
    <location>
        <begin position="98"/>
        <end position="109"/>
    </location>
</feature>
<feature type="compositionally biased region" description="Basic residues" evidence="13">
    <location>
        <begin position="37"/>
        <end position="47"/>
    </location>
</feature>
<evidence type="ECO:0000256" key="10">
    <source>
        <dbReference type="ARBA" id="ARBA00023204"/>
    </source>
</evidence>
<evidence type="ECO:0000256" key="13">
    <source>
        <dbReference type="SAM" id="MobiDB-lite"/>
    </source>
</evidence>
<keyword evidence="10" id="KW-0234">DNA repair</keyword>
<dbReference type="GO" id="GO:0003697">
    <property type="term" value="F:single-stranded DNA binding"/>
    <property type="evidence" value="ECO:0007669"/>
    <property type="project" value="TreeGrafter"/>
</dbReference>
<name>A0AAW1ZHC2_CULAL</name>
<evidence type="ECO:0000256" key="6">
    <source>
        <dbReference type="ARBA" id="ARBA00022723"/>
    </source>
</evidence>
<keyword evidence="16" id="KW-1185">Reference proteome</keyword>
<dbReference type="PANTHER" id="PTHR15822">
    <property type="entry name" value="TRAF AND TNF RECEPTOR-ASSOCIATED PROTEIN"/>
    <property type="match status" value="1"/>
</dbReference>
<dbReference type="EMBL" id="JAWDJR010000016">
    <property type="protein sequence ID" value="KAK9960886.1"/>
    <property type="molecule type" value="Genomic_DNA"/>
</dbReference>
<evidence type="ECO:0000256" key="11">
    <source>
        <dbReference type="ARBA" id="ARBA00023242"/>
    </source>
</evidence>